<dbReference type="SUPFAM" id="SSF53335">
    <property type="entry name" value="S-adenosyl-L-methionine-dependent methyltransferases"/>
    <property type="match status" value="1"/>
</dbReference>
<dbReference type="PANTHER" id="PTHR43591:SF24">
    <property type="entry name" value="2-METHOXY-6-POLYPRENYL-1,4-BENZOQUINOL METHYLASE, MITOCHONDRIAL"/>
    <property type="match status" value="1"/>
</dbReference>
<dbReference type="GO" id="GO:0032259">
    <property type="term" value="P:methylation"/>
    <property type="evidence" value="ECO:0007669"/>
    <property type="project" value="UniProtKB-KW"/>
</dbReference>
<proteinExistence type="predicted"/>
<dbReference type="CDD" id="cd02440">
    <property type="entry name" value="AdoMet_MTases"/>
    <property type="match status" value="1"/>
</dbReference>
<keyword evidence="3" id="KW-1185">Reference proteome</keyword>
<dbReference type="STRING" id="1839801.Dform_00038"/>
<dbReference type="InterPro" id="IPR041698">
    <property type="entry name" value="Methyltransf_25"/>
</dbReference>
<dbReference type="EMBL" id="CP018258">
    <property type="protein sequence ID" value="APV43403.1"/>
    <property type="molecule type" value="Genomic_DNA"/>
</dbReference>
<keyword evidence="2" id="KW-0808">Transferase</keyword>
<feature type="domain" description="Methyltransferase" evidence="1">
    <location>
        <begin position="7"/>
        <end position="102"/>
    </location>
</feature>
<accession>A0A1P8F4L7</accession>
<dbReference type="Proteomes" id="UP000185934">
    <property type="component" value="Chromosome"/>
</dbReference>
<reference evidence="3" key="1">
    <citation type="submission" date="2016-11" db="EMBL/GenBank/DDBJ databases">
        <title>Dehalogenimonas formicexedens sp. nov., a chlorinated alkane respiring bacterium isolated from contaminated groundwater.</title>
        <authorList>
            <person name="Key T.A."/>
            <person name="Bowman K.S."/>
            <person name="Lee I."/>
            <person name="Chun J."/>
            <person name="Albuquerque L."/>
            <person name="da Costa M.S."/>
            <person name="Rainey F.A."/>
            <person name="Moe W.M."/>
        </authorList>
    </citation>
    <scope>NUCLEOTIDE SEQUENCE [LARGE SCALE GENOMIC DNA]</scope>
    <source>
        <strain evidence="3">NSZ-14</strain>
    </source>
</reference>
<evidence type="ECO:0000259" key="1">
    <source>
        <dbReference type="Pfam" id="PF13649"/>
    </source>
</evidence>
<dbReference type="Pfam" id="PF13649">
    <property type="entry name" value="Methyltransf_25"/>
    <property type="match status" value="1"/>
</dbReference>
<organism evidence="2 3">
    <name type="scientific">Dehalogenimonas formicexedens</name>
    <dbReference type="NCBI Taxonomy" id="1839801"/>
    <lineage>
        <taxon>Bacteria</taxon>
        <taxon>Bacillati</taxon>
        <taxon>Chloroflexota</taxon>
        <taxon>Dehalococcoidia</taxon>
        <taxon>Dehalococcoidales</taxon>
        <taxon>Dehalococcoidaceae</taxon>
        <taxon>Dehalogenimonas</taxon>
    </lineage>
</organism>
<dbReference type="Gene3D" id="3.40.50.150">
    <property type="entry name" value="Vaccinia Virus protein VP39"/>
    <property type="match status" value="1"/>
</dbReference>
<evidence type="ECO:0000313" key="2">
    <source>
        <dbReference type="EMBL" id="APV43403.1"/>
    </source>
</evidence>
<sequence>MKRGERVLDVCCGTGDQATYLAGLGMDAYGIDLDPKMIAIAERKRKKYGKENLHFQLADATALPFEDAFFDSSTISLALHEKPFETQKKVISEMRRVTKNGGMIILADYPVPAGRLYRFAEMLVGGEHYACFKASQSLGGMDSLSESFKLQVVKKGRAINGGLELLEIKN</sequence>
<dbReference type="AlphaFoldDB" id="A0A1P8F4L7"/>
<dbReference type="KEGG" id="dfo:Dform_00038"/>
<dbReference type="InterPro" id="IPR029063">
    <property type="entry name" value="SAM-dependent_MTases_sf"/>
</dbReference>
<dbReference type="GO" id="GO:0008168">
    <property type="term" value="F:methyltransferase activity"/>
    <property type="evidence" value="ECO:0007669"/>
    <property type="project" value="UniProtKB-KW"/>
</dbReference>
<gene>
    <name evidence="2" type="ORF">Dform_00038</name>
</gene>
<dbReference type="PANTHER" id="PTHR43591">
    <property type="entry name" value="METHYLTRANSFERASE"/>
    <property type="match status" value="1"/>
</dbReference>
<protein>
    <submittedName>
        <fullName evidence="2">Methyltransferase domain-containing protein</fullName>
    </submittedName>
</protein>
<evidence type="ECO:0000313" key="3">
    <source>
        <dbReference type="Proteomes" id="UP000185934"/>
    </source>
</evidence>
<keyword evidence="2" id="KW-0489">Methyltransferase</keyword>
<name>A0A1P8F4L7_9CHLR</name>